<evidence type="ECO:0000256" key="2">
    <source>
        <dbReference type="ARBA" id="ARBA00004496"/>
    </source>
</evidence>
<dbReference type="SUPFAM" id="SSF54849">
    <property type="entry name" value="GroEL-intermediate domain like"/>
    <property type="match status" value="1"/>
</dbReference>
<dbReference type="AlphaFoldDB" id="A0A1X0QLE1"/>
<protein>
    <recommendedName>
        <fullName evidence="9">CCT-eta</fullName>
    </recommendedName>
</protein>
<dbReference type="Gene3D" id="1.10.560.10">
    <property type="entry name" value="GroEL-like equatorial domain"/>
    <property type="match status" value="1"/>
</dbReference>
<gene>
    <name evidence="11" type="primary">TCPH</name>
    <name evidence="11" type="ORF">A0H76_144</name>
</gene>
<dbReference type="VEuPathDB" id="MicrosporidiaDB:HERIO_965"/>
<evidence type="ECO:0000256" key="1">
    <source>
        <dbReference type="ARBA" id="ARBA00002912"/>
    </source>
</evidence>
<evidence type="ECO:0000256" key="7">
    <source>
        <dbReference type="ARBA" id="ARBA00022840"/>
    </source>
</evidence>
<dbReference type="Gene3D" id="3.30.260.10">
    <property type="entry name" value="TCP-1-like chaperonin intermediate domain"/>
    <property type="match status" value="1"/>
</dbReference>
<dbReference type="InterPro" id="IPR002423">
    <property type="entry name" value="Cpn60/GroEL/TCP-1"/>
</dbReference>
<dbReference type="GO" id="GO:0051082">
    <property type="term" value="F:unfolded protein binding"/>
    <property type="evidence" value="ECO:0007669"/>
    <property type="project" value="EnsemblFungi"/>
</dbReference>
<evidence type="ECO:0000313" key="11">
    <source>
        <dbReference type="EMBL" id="ORE00545.1"/>
    </source>
</evidence>
<dbReference type="GO" id="GO:0005524">
    <property type="term" value="F:ATP binding"/>
    <property type="evidence" value="ECO:0007669"/>
    <property type="project" value="UniProtKB-KW"/>
</dbReference>
<dbReference type="InterPro" id="IPR017998">
    <property type="entry name" value="Chaperone_TCP-1"/>
</dbReference>
<evidence type="ECO:0000256" key="9">
    <source>
        <dbReference type="ARBA" id="ARBA00032221"/>
    </source>
</evidence>
<dbReference type="SUPFAM" id="SSF52029">
    <property type="entry name" value="GroEL apical domain-like"/>
    <property type="match status" value="1"/>
</dbReference>
<evidence type="ECO:0000256" key="4">
    <source>
        <dbReference type="ARBA" id="ARBA00011381"/>
    </source>
</evidence>
<dbReference type="EMBL" id="LTAI01000011">
    <property type="protein sequence ID" value="ORE00545.1"/>
    <property type="molecule type" value="Genomic_DNA"/>
</dbReference>
<evidence type="ECO:0000256" key="5">
    <source>
        <dbReference type="ARBA" id="ARBA00022490"/>
    </source>
</evidence>
<dbReference type="InterPro" id="IPR027410">
    <property type="entry name" value="TCP-1-like_intermed_sf"/>
</dbReference>
<dbReference type="FunFam" id="3.50.7.10:FF:000006">
    <property type="entry name" value="T-complex protein 1 subunit eta"/>
    <property type="match status" value="1"/>
</dbReference>
<sequence length="504" mass="56638">MNNQQLVFQTEKVEDCRTGKRQVISNIETCEKIEEFMGTTLGPYGLDKLFYGEKTVITNDGATIMDMIEFDHPIGRILASMSKSQDSKCGDGTTSIVLLGCEILRNIKKLLADNFEIKDIVEALRTLKELCGNKIEELVVEYNKENLVKLAETCMNSKNVRNSKSFFSKILVKNIHKKMSVDSNINFIYQIGGSFEDSFIFNGIAFEKTFTYAGYEQQPKMIENPKIAFINIELELRSEKGDTKFELTSVDEYKRFVDAEYKILTDKLDVCIESGVNVVLSSQPIGDIATQYFAKHNVFCAGRVENLDQIATALGGKVTSIIELLFLGSADLFEEKQLGNKRFNFFTKKKSEIKTFIVRAPTTEILSEVERSLHDTEFAIRSAVESKKIITGGGSVEMELSKAIREYSITINDNRRFIYAAIGQALEKIPTQLSENFGQDAIATVQRLRMFHSENPFYGVTIGEPADMKVLGVFEPLNVKLNAILGAFEIAELIIQIDGTLISK</sequence>
<dbReference type="SUPFAM" id="SSF48592">
    <property type="entry name" value="GroEL equatorial domain-like"/>
    <property type="match status" value="1"/>
</dbReference>
<keyword evidence="5" id="KW-0963">Cytoplasm</keyword>
<keyword evidence="8 10" id="KW-0143">Chaperone</keyword>
<proteinExistence type="inferred from homology"/>
<evidence type="ECO:0000313" key="12">
    <source>
        <dbReference type="Proteomes" id="UP000192501"/>
    </source>
</evidence>
<dbReference type="InterPro" id="IPR027409">
    <property type="entry name" value="GroEL-like_apical_dom_sf"/>
</dbReference>
<accession>A0A1X0QLE1</accession>
<dbReference type="InterPro" id="IPR027413">
    <property type="entry name" value="GROEL-like_equatorial_sf"/>
</dbReference>
<dbReference type="VEuPathDB" id="MicrosporidiaDB:A0H76_144"/>
<organism evidence="11 12">
    <name type="scientific">Hepatospora eriocheir</name>
    <dbReference type="NCBI Taxonomy" id="1081669"/>
    <lineage>
        <taxon>Eukaryota</taxon>
        <taxon>Fungi</taxon>
        <taxon>Fungi incertae sedis</taxon>
        <taxon>Microsporidia</taxon>
        <taxon>Hepatosporidae</taxon>
        <taxon>Hepatospora</taxon>
    </lineage>
</organism>
<comment type="subcellular location">
    <subcellularLocation>
        <location evidence="2">Cytoplasm</location>
    </subcellularLocation>
</comment>
<comment type="subunit">
    <text evidence="4">Component of the T-complex protein 1 (TCP1) complex.</text>
</comment>
<evidence type="ECO:0000256" key="3">
    <source>
        <dbReference type="ARBA" id="ARBA00008020"/>
    </source>
</evidence>
<keyword evidence="7 10" id="KW-0067">ATP-binding</keyword>
<dbReference type="PRINTS" id="PR00304">
    <property type="entry name" value="TCOMPLEXTCP1"/>
</dbReference>
<dbReference type="Pfam" id="PF00118">
    <property type="entry name" value="Cpn60_TCP1"/>
    <property type="match status" value="1"/>
</dbReference>
<comment type="function">
    <text evidence="1">Molecular chaperone; assists the folding of proteins upon ATP hydrolysis.</text>
</comment>
<evidence type="ECO:0000256" key="8">
    <source>
        <dbReference type="ARBA" id="ARBA00023186"/>
    </source>
</evidence>
<dbReference type="PANTHER" id="PTHR11353">
    <property type="entry name" value="CHAPERONIN"/>
    <property type="match status" value="1"/>
</dbReference>
<evidence type="ECO:0000256" key="6">
    <source>
        <dbReference type="ARBA" id="ARBA00022741"/>
    </source>
</evidence>
<dbReference type="GO" id="GO:0140662">
    <property type="term" value="F:ATP-dependent protein folding chaperone"/>
    <property type="evidence" value="ECO:0007669"/>
    <property type="project" value="InterPro"/>
</dbReference>
<evidence type="ECO:0000256" key="10">
    <source>
        <dbReference type="RuleBase" id="RU004187"/>
    </source>
</evidence>
<reference evidence="11 12" key="1">
    <citation type="journal article" date="2017" name="Environ. Microbiol.">
        <title>Decay of the glycolytic pathway and adaptation to intranuclear parasitism within Enterocytozoonidae microsporidia.</title>
        <authorList>
            <person name="Wiredu Boakye D."/>
            <person name="Jaroenlak P."/>
            <person name="Prachumwat A."/>
            <person name="Williams T.A."/>
            <person name="Bateman K.S."/>
            <person name="Itsathitphaisarn O."/>
            <person name="Sritunyalucksana K."/>
            <person name="Paszkiewicz K.H."/>
            <person name="Moore K.A."/>
            <person name="Stentiford G.D."/>
            <person name="Williams B.A."/>
        </authorList>
    </citation>
    <scope>NUCLEOTIDE SEQUENCE [LARGE SCALE GENOMIC DNA]</scope>
    <source>
        <strain evidence="12">canceri</strain>
    </source>
</reference>
<comment type="caution">
    <text evidence="11">The sequence shown here is derived from an EMBL/GenBank/DDBJ whole genome shotgun (WGS) entry which is preliminary data.</text>
</comment>
<comment type="similarity">
    <text evidence="3 10">Belongs to the TCP-1 chaperonin family.</text>
</comment>
<name>A0A1X0QLE1_9MICR</name>
<dbReference type="Gene3D" id="3.50.7.10">
    <property type="entry name" value="GroEL"/>
    <property type="match status" value="1"/>
</dbReference>
<dbReference type="GO" id="GO:0005832">
    <property type="term" value="C:chaperonin-containing T-complex"/>
    <property type="evidence" value="ECO:0007669"/>
    <property type="project" value="EnsemblFungi"/>
</dbReference>
<dbReference type="Proteomes" id="UP000192501">
    <property type="component" value="Unassembled WGS sequence"/>
</dbReference>
<keyword evidence="6 10" id="KW-0547">Nucleotide-binding</keyword>